<evidence type="ECO:0000256" key="5">
    <source>
        <dbReference type="ARBA" id="ARBA00022692"/>
    </source>
</evidence>
<accession>A0A4Q2SB83</accession>
<dbReference type="InterPro" id="IPR050256">
    <property type="entry name" value="Glycosyltransferase_2"/>
</dbReference>
<keyword evidence="8 10" id="KW-0472">Membrane</keyword>
<dbReference type="GO" id="GO:0009103">
    <property type="term" value="P:lipopolysaccharide biosynthetic process"/>
    <property type="evidence" value="ECO:0007669"/>
    <property type="project" value="UniProtKB-KW"/>
</dbReference>
<dbReference type="Pfam" id="PF00535">
    <property type="entry name" value="Glycos_transf_2"/>
    <property type="match status" value="1"/>
</dbReference>
<dbReference type="PANTHER" id="PTHR48090:SF3">
    <property type="entry name" value="UNDECAPRENYL-PHOSPHATE 4-DEOXY-4-FORMAMIDO-L-ARABINOSE TRANSFERASE"/>
    <property type="match status" value="1"/>
</dbReference>
<dbReference type="CDD" id="cd04187">
    <property type="entry name" value="DPM1_like_bac"/>
    <property type="match status" value="1"/>
</dbReference>
<reference evidence="12 13" key="1">
    <citation type="submission" date="2019-01" db="EMBL/GenBank/DDBJ databases">
        <title>Novel species of Nocardioides.</title>
        <authorList>
            <person name="Liu Q."/>
            <person name="Xin Y.-H."/>
        </authorList>
    </citation>
    <scope>NUCLEOTIDE SEQUENCE [LARGE SCALE GENOMIC DNA]</scope>
    <source>
        <strain evidence="12 13">CGMCC 4.6875</strain>
    </source>
</reference>
<name>A0A4Q2SB83_9ACTN</name>
<keyword evidence="6" id="KW-0448">Lipopolysaccharide biosynthesis</keyword>
<feature type="transmembrane region" description="Helical" evidence="10">
    <location>
        <begin position="332"/>
        <end position="353"/>
    </location>
</feature>
<evidence type="ECO:0000256" key="7">
    <source>
        <dbReference type="ARBA" id="ARBA00022989"/>
    </source>
</evidence>
<dbReference type="InterPro" id="IPR029044">
    <property type="entry name" value="Nucleotide-diphossugar_trans"/>
</dbReference>
<evidence type="ECO:0000256" key="2">
    <source>
        <dbReference type="ARBA" id="ARBA00022475"/>
    </source>
</evidence>
<proteinExistence type="inferred from homology"/>
<dbReference type="EMBL" id="SDWU01000022">
    <property type="protein sequence ID" value="RYB98632.1"/>
    <property type="molecule type" value="Genomic_DNA"/>
</dbReference>
<comment type="caution">
    <text evidence="12">The sequence shown here is derived from an EMBL/GenBank/DDBJ whole genome shotgun (WGS) entry which is preliminary data.</text>
</comment>
<keyword evidence="3" id="KW-0328">Glycosyltransferase</keyword>
<evidence type="ECO:0000256" key="10">
    <source>
        <dbReference type="SAM" id="Phobius"/>
    </source>
</evidence>
<keyword evidence="13" id="KW-1185">Reference proteome</keyword>
<dbReference type="GO" id="GO:0099621">
    <property type="term" value="F:undecaprenyl-phosphate 4-deoxy-4-formamido-L-arabinose transferase activity"/>
    <property type="evidence" value="ECO:0007669"/>
    <property type="project" value="TreeGrafter"/>
</dbReference>
<gene>
    <name evidence="12" type="ORF">EUA07_17755</name>
</gene>
<evidence type="ECO:0000256" key="4">
    <source>
        <dbReference type="ARBA" id="ARBA00022679"/>
    </source>
</evidence>
<keyword evidence="5 10" id="KW-0812">Transmembrane</keyword>
<evidence type="ECO:0000256" key="8">
    <source>
        <dbReference type="ARBA" id="ARBA00023136"/>
    </source>
</evidence>
<evidence type="ECO:0000313" key="13">
    <source>
        <dbReference type="Proteomes" id="UP000293291"/>
    </source>
</evidence>
<dbReference type="OrthoDB" id="9811884at2"/>
<evidence type="ECO:0000256" key="9">
    <source>
        <dbReference type="SAM" id="MobiDB-lite"/>
    </source>
</evidence>
<dbReference type="Proteomes" id="UP000293291">
    <property type="component" value="Unassembled WGS sequence"/>
</dbReference>
<feature type="compositionally biased region" description="Low complexity" evidence="9">
    <location>
        <begin position="1"/>
        <end position="25"/>
    </location>
</feature>
<keyword evidence="4 12" id="KW-0808">Transferase</keyword>
<dbReference type="GO" id="GO:0005886">
    <property type="term" value="C:plasma membrane"/>
    <property type="evidence" value="ECO:0007669"/>
    <property type="project" value="TreeGrafter"/>
</dbReference>
<feature type="region of interest" description="Disordered" evidence="9">
    <location>
        <begin position="1"/>
        <end position="60"/>
    </location>
</feature>
<organism evidence="12 13">
    <name type="scientific">Nocardioides ganghwensis</name>
    <dbReference type="NCBI Taxonomy" id="252230"/>
    <lineage>
        <taxon>Bacteria</taxon>
        <taxon>Bacillati</taxon>
        <taxon>Actinomycetota</taxon>
        <taxon>Actinomycetes</taxon>
        <taxon>Propionibacteriales</taxon>
        <taxon>Nocardioidaceae</taxon>
        <taxon>Nocardioides</taxon>
    </lineage>
</organism>
<evidence type="ECO:0000256" key="6">
    <source>
        <dbReference type="ARBA" id="ARBA00022985"/>
    </source>
</evidence>
<keyword evidence="2" id="KW-1003">Cell membrane</keyword>
<dbReference type="InterPro" id="IPR001173">
    <property type="entry name" value="Glyco_trans_2-like"/>
</dbReference>
<sequence>MGASSATRASRTSSPTAWRASTWSSPALEQCCRHGPRPVTSADRGLRRGVGRRADPGPYARSVVDTPLHASDYSYSVVIPVFDSQDVVGRTIDAVLEVFERAGLRHQVVLVNDGSRDASWEVIAERARQSPHVVALDLLRNYGQHHANVAGMREATGDFVITLDDDLQNPPDQALLLIEKAMEGHDVVFGRFERKQARGYRRLGSRAISMINRRVFDQPPGLAVSNFRILRRDVVERICSARTAHPYITGQALMFSSNPADVLVRHDPRPVGTSNYGLRRIASLVLTILFSYSVFPLRAAAGVGFAVAGGSFLLGLFYLVRSLFVDSEVPGWTTIAVLLAVLNGFVIMLLSMLGEYVVRTLNAVSTVHSYHVARRVSS</sequence>
<evidence type="ECO:0000256" key="3">
    <source>
        <dbReference type="ARBA" id="ARBA00022676"/>
    </source>
</evidence>
<protein>
    <submittedName>
        <fullName evidence="12">Glycosyltransferase</fullName>
    </submittedName>
</protein>
<evidence type="ECO:0000313" key="12">
    <source>
        <dbReference type="EMBL" id="RYB98632.1"/>
    </source>
</evidence>
<keyword evidence="7 10" id="KW-1133">Transmembrane helix</keyword>
<dbReference type="SUPFAM" id="SSF53448">
    <property type="entry name" value="Nucleotide-diphospho-sugar transferases"/>
    <property type="match status" value="1"/>
</dbReference>
<comment type="similarity">
    <text evidence="1">Belongs to the glycosyltransferase 2 family.</text>
</comment>
<evidence type="ECO:0000259" key="11">
    <source>
        <dbReference type="Pfam" id="PF00535"/>
    </source>
</evidence>
<feature type="transmembrane region" description="Helical" evidence="10">
    <location>
        <begin position="301"/>
        <end position="320"/>
    </location>
</feature>
<feature type="domain" description="Glycosyltransferase 2-like" evidence="11">
    <location>
        <begin position="76"/>
        <end position="238"/>
    </location>
</feature>
<dbReference type="AlphaFoldDB" id="A0A4Q2SB83"/>
<evidence type="ECO:0000256" key="1">
    <source>
        <dbReference type="ARBA" id="ARBA00006739"/>
    </source>
</evidence>
<dbReference type="Gene3D" id="3.90.550.10">
    <property type="entry name" value="Spore Coat Polysaccharide Biosynthesis Protein SpsA, Chain A"/>
    <property type="match status" value="1"/>
</dbReference>
<dbReference type="PANTHER" id="PTHR48090">
    <property type="entry name" value="UNDECAPRENYL-PHOSPHATE 4-DEOXY-4-FORMAMIDO-L-ARABINOSE TRANSFERASE-RELATED"/>
    <property type="match status" value="1"/>
</dbReference>